<dbReference type="InterPro" id="IPR001298">
    <property type="entry name" value="Filamin/ABP280_rpt"/>
</dbReference>
<dbReference type="GO" id="GO:0030036">
    <property type="term" value="P:actin cytoskeleton organization"/>
    <property type="evidence" value="ECO:0007669"/>
    <property type="project" value="InterPro"/>
</dbReference>
<dbReference type="PANTHER" id="PTHR38537">
    <property type="entry name" value="JITTERBUG, ISOFORM N"/>
    <property type="match status" value="1"/>
</dbReference>
<dbReference type="FunFam" id="2.60.40.10:FF:000102">
    <property type="entry name" value="filamin-B isoform X2"/>
    <property type="match status" value="1"/>
</dbReference>
<dbReference type="GeneTree" id="ENSGT00940000156286"/>
<comment type="subcellular location">
    <subcellularLocation>
        <location evidence="1">Cytoplasm</location>
        <location evidence="1">Cytoskeleton</location>
    </subcellularLocation>
</comment>
<evidence type="ECO:0000256" key="7">
    <source>
        <dbReference type="ARBA" id="ARBA00023203"/>
    </source>
</evidence>
<dbReference type="PROSITE" id="PS00019">
    <property type="entry name" value="ACTININ_1"/>
    <property type="match status" value="1"/>
</dbReference>
<dbReference type="FunFam" id="2.60.40.10:FF:000118">
    <property type="entry name" value="filamin-C isoform X2"/>
    <property type="match status" value="1"/>
</dbReference>
<proteinExistence type="inferred from homology"/>
<dbReference type="InterPro" id="IPR036872">
    <property type="entry name" value="CH_dom_sf"/>
</dbReference>
<keyword evidence="3" id="KW-0963">Cytoplasm</keyword>
<dbReference type="InterPro" id="IPR014756">
    <property type="entry name" value="Ig_E-set"/>
</dbReference>
<dbReference type="FunFam" id="2.60.40.10:FF:000092">
    <property type="entry name" value="Filamin-B isoform B"/>
    <property type="match status" value="1"/>
</dbReference>
<dbReference type="Pfam" id="PF00307">
    <property type="entry name" value="CH"/>
    <property type="match status" value="2"/>
</dbReference>
<feature type="repeat" description="Filamin" evidence="9">
    <location>
        <begin position="663"/>
        <end position="759"/>
    </location>
</feature>
<reference evidence="12 13" key="1">
    <citation type="journal article" date="2019" name="Proc. Natl. Acad. Sci. U.S.A.">
        <title>Regulatory changes in pterin and carotenoid genes underlie balanced color polymorphisms in the wall lizard.</title>
        <authorList>
            <person name="Andrade P."/>
            <person name="Pinho C."/>
            <person name="Perez I de Lanuza G."/>
            <person name="Afonso S."/>
            <person name="Brejcha J."/>
            <person name="Rubin C.J."/>
            <person name="Wallerman O."/>
            <person name="Pereira P."/>
            <person name="Sabatino S.J."/>
            <person name="Bellati A."/>
            <person name="Pellitteri-Rosa D."/>
            <person name="Bosakova Z."/>
            <person name="Bunikis I."/>
            <person name="Carretero M.A."/>
            <person name="Feiner N."/>
            <person name="Marsik P."/>
            <person name="Pauperio F."/>
            <person name="Salvi D."/>
            <person name="Soler L."/>
            <person name="While G.M."/>
            <person name="Uller T."/>
            <person name="Font E."/>
            <person name="Andersson L."/>
            <person name="Carneiro M."/>
        </authorList>
    </citation>
    <scope>NUCLEOTIDE SEQUENCE</scope>
</reference>
<dbReference type="FunFam" id="2.60.40.10:FF:000001">
    <property type="entry name" value="Filamin-C isoform b"/>
    <property type="match status" value="5"/>
</dbReference>
<dbReference type="FunFam" id="2.60.40.10:FF:000168">
    <property type="entry name" value="filamin-C isoform X2"/>
    <property type="match status" value="1"/>
</dbReference>
<protein>
    <submittedName>
        <fullName evidence="12">Filamin B</fullName>
    </submittedName>
</protein>
<feature type="repeat" description="Filamin" evidence="9">
    <location>
        <begin position="962"/>
        <end position="1057"/>
    </location>
</feature>
<feature type="repeat" description="Filamin" evidence="9">
    <location>
        <begin position="1901"/>
        <end position="1989"/>
    </location>
</feature>
<evidence type="ECO:0000256" key="3">
    <source>
        <dbReference type="ARBA" id="ARBA00022490"/>
    </source>
</evidence>
<evidence type="ECO:0000256" key="5">
    <source>
        <dbReference type="ARBA" id="ARBA00022737"/>
    </source>
</evidence>
<dbReference type="FunFam" id="1.10.418.10:FF:000008">
    <property type="entry name" value="Filamin-B isoform C"/>
    <property type="match status" value="1"/>
</dbReference>
<feature type="repeat" description="Filamin" evidence="9">
    <location>
        <begin position="1151"/>
        <end position="1245"/>
    </location>
</feature>
<reference evidence="12" key="3">
    <citation type="submission" date="2025-09" db="UniProtKB">
        <authorList>
            <consortium name="Ensembl"/>
        </authorList>
    </citation>
    <scope>IDENTIFICATION</scope>
</reference>
<dbReference type="PANTHER" id="PTHR38537:SF7">
    <property type="entry name" value="FILAMIN-B"/>
    <property type="match status" value="1"/>
</dbReference>
<feature type="repeat" description="Filamin" evidence="9">
    <location>
        <begin position="372"/>
        <end position="469"/>
    </location>
</feature>
<feature type="repeat" description="Filamin" evidence="9">
    <location>
        <begin position="1753"/>
        <end position="1811"/>
    </location>
</feature>
<dbReference type="FunFam" id="2.60.40.10:FF:000042">
    <property type="entry name" value="Filamin-B isoform B"/>
    <property type="match status" value="2"/>
</dbReference>
<feature type="repeat" description="Filamin" evidence="9">
    <location>
        <begin position="2176"/>
        <end position="2234"/>
    </location>
</feature>
<evidence type="ECO:0000256" key="4">
    <source>
        <dbReference type="ARBA" id="ARBA00022553"/>
    </source>
</evidence>
<keyword evidence="5" id="KW-0677">Repeat</keyword>
<accession>A0A670IT37</accession>
<dbReference type="Ensembl" id="ENSPMRT00000016182.1">
    <property type="protein sequence ID" value="ENSPMRP00000015145.1"/>
    <property type="gene ID" value="ENSPMRG00000009346.1"/>
</dbReference>
<dbReference type="CDD" id="cd21309">
    <property type="entry name" value="CH_FLNB_rpt1"/>
    <property type="match status" value="1"/>
</dbReference>
<name>A0A670IT37_PODMU</name>
<dbReference type="InterPro" id="IPR001715">
    <property type="entry name" value="CH_dom"/>
</dbReference>
<dbReference type="FunFam" id="1.10.418.10:FF:000006">
    <property type="entry name" value="Filamin-B isoform A"/>
    <property type="match status" value="1"/>
</dbReference>
<dbReference type="GO" id="GO:0051015">
    <property type="term" value="F:actin filament binding"/>
    <property type="evidence" value="ECO:0007669"/>
    <property type="project" value="InterPro"/>
</dbReference>
<dbReference type="FunFam" id="2.60.40.10:FF:000126">
    <property type="entry name" value="filamin-C isoform X1"/>
    <property type="match status" value="1"/>
</dbReference>
<feature type="repeat" description="Filamin" evidence="9">
    <location>
        <begin position="2556"/>
        <end position="2650"/>
    </location>
</feature>
<keyword evidence="8" id="KW-0206">Cytoskeleton</keyword>
<dbReference type="InterPro" id="IPR001589">
    <property type="entry name" value="Actinin_actin-bd_CS"/>
</dbReference>
<feature type="repeat" description="Filamin" evidence="9">
    <location>
        <begin position="1346"/>
        <end position="1438"/>
    </location>
</feature>
<dbReference type="FunFam" id="2.60.40.10:FF:000115">
    <property type="entry name" value="filamin-C isoform X1"/>
    <property type="match status" value="1"/>
</dbReference>
<feature type="repeat" description="Filamin" evidence="9">
    <location>
        <begin position="470"/>
        <end position="566"/>
    </location>
</feature>
<feature type="repeat" description="Filamin" evidence="9">
    <location>
        <begin position="1811"/>
        <end position="1903"/>
    </location>
</feature>
<dbReference type="InterPro" id="IPR017868">
    <property type="entry name" value="Filamin/ABP280_repeat-like"/>
</dbReference>
<feature type="repeat" description="Filamin" evidence="9">
    <location>
        <begin position="1439"/>
        <end position="1534"/>
    </location>
</feature>
<dbReference type="Gene3D" id="2.60.40.10">
    <property type="entry name" value="Immunoglobulins"/>
    <property type="match status" value="24"/>
</dbReference>
<dbReference type="PROSITE" id="PS50194">
    <property type="entry name" value="FILAMIN_REPEAT"/>
    <property type="match status" value="24"/>
</dbReference>
<gene>
    <name evidence="12" type="primary">FLNB</name>
</gene>
<organism evidence="12 13">
    <name type="scientific">Podarcis muralis</name>
    <name type="common">Wall lizard</name>
    <name type="synonym">Lacerta muralis</name>
    <dbReference type="NCBI Taxonomy" id="64176"/>
    <lineage>
        <taxon>Eukaryota</taxon>
        <taxon>Metazoa</taxon>
        <taxon>Chordata</taxon>
        <taxon>Craniata</taxon>
        <taxon>Vertebrata</taxon>
        <taxon>Euteleostomi</taxon>
        <taxon>Lepidosauria</taxon>
        <taxon>Squamata</taxon>
        <taxon>Bifurcata</taxon>
        <taxon>Unidentata</taxon>
        <taxon>Episquamata</taxon>
        <taxon>Laterata</taxon>
        <taxon>Lacertibaenia</taxon>
        <taxon>Lacertidae</taxon>
        <taxon>Podarcis</taxon>
    </lineage>
</organism>
<dbReference type="SMART" id="SM00033">
    <property type="entry name" value="CH"/>
    <property type="match status" value="2"/>
</dbReference>
<dbReference type="Gene3D" id="1.10.418.10">
    <property type="entry name" value="Calponin-like domain"/>
    <property type="match status" value="2"/>
</dbReference>
<keyword evidence="13" id="KW-1185">Reference proteome</keyword>
<dbReference type="SUPFAM" id="SSF47576">
    <property type="entry name" value="Calponin-homology domain, CH-domain"/>
    <property type="match status" value="1"/>
</dbReference>
<dbReference type="PROSITE" id="PS50021">
    <property type="entry name" value="CH"/>
    <property type="match status" value="2"/>
</dbReference>
<dbReference type="PROSITE" id="PS00020">
    <property type="entry name" value="ACTININ_2"/>
    <property type="match status" value="1"/>
</dbReference>
<comment type="similarity">
    <text evidence="2">Belongs to the filamin family.</text>
</comment>
<evidence type="ECO:0000256" key="9">
    <source>
        <dbReference type="PROSITE-ProRule" id="PRU00087"/>
    </source>
</evidence>
<feature type="repeat" description="Filamin" evidence="9">
    <location>
        <begin position="2428"/>
        <end position="2520"/>
    </location>
</feature>
<feature type="repeat" description="Filamin" evidence="9">
    <location>
        <begin position="1058"/>
        <end position="1150"/>
    </location>
</feature>
<feature type="repeat" description="Filamin" evidence="9">
    <location>
        <begin position="863"/>
        <end position="961"/>
    </location>
</feature>
<evidence type="ECO:0000256" key="10">
    <source>
        <dbReference type="SAM" id="MobiDB-lite"/>
    </source>
</evidence>
<evidence type="ECO:0000256" key="6">
    <source>
        <dbReference type="ARBA" id="ARBA00022843"/>
    </source>
</evidence>
<feature type="repeat" description="Filamin" evidence="9">
    <location>
        <begin position="1535"/>
        <end position="1631"/>
    </location>
</feature>
<feature type="repeat" description="Filamin" evidence="9">
    <location>
        <begin position="2331"/>
        <end position="2424"/>
    </location>
</feature>
<feature type="repeat" description="Filamin" evidence="9">
    <location>
        <begin position="760"/>
        <end position="862"/>
    </location>
</feature>
<evidence type="ECO:0000313" key="12">
    <source>
        <dbReference type="Ensembl" id="ENSPMRP00000015145.1"/>
    </source>
</evidence>
<keyword evidence="4" id="KW-0597">Phosphoprotein</keyword>
<dbReference type="Proteomes" id="UP000472272">
    <property type="component" value="Chromosome 2"/>
</dbReference>
<evidence type="ECO:0000259" key="11">
    <source>
        <dbReference type="PROSITE" id="PS50021"/>
    </source>
</evidence>
<feature type="repeat" description="Filamin" evidence="9">
    <location>
        <begin position="567"/>
        <end position="659"/>
    </location>
</feature>
<feature type="domain" description="Calponin-homology (CH)" evidence="11">
    <location>
        <begin position="162"/>
        <end position="265"/>
    </location>
</feature>
<feature type="repeat" description="Filamin" evidence="9">
    <location>
        <begin position="1992"/>
        <end position="2084"/>
    </location>
</feature>
<dbReference type="Pfam" id="PF00630">
    <property type="entry name" value="Filamin"/>
    <property type="match status" value="24"/>
</dbReference>
<feature type="repeat" description="Filamin" evidence="9">
    <location>
        <begin position="272"/>
        <end position="370"/>
    </location>
</feature>
<keyword evidence="6" id="KW-0832">Ubl conjugation</keyword>
<reference evidence="12" key="2">
    <citation type="submission" date="2025-08" db="UniProtKB">
        <authorList>
            <consortium name="Ensembl"/>
        </authorList>
    </citation>
    <scope>IDENTIFICATION</scope>
</reference>
<evidence type="ECO:0000256" key="1">
    <source>
        <dbReference type="ARBA" id="ARBA00004245"/>
    </source>
</evidence>
<feature type="repeat" description="Filamin" evidence="9">
    <location>
        <begin position="2237"/>
        <end position="2329"/>
    </location>
</feature>
<dbReference type="SMART" id="SM00557">
    <property type="entry name" value="IG_FLMN"/>
    <property type="match status" value="24"/>
</dbReference>
<feature type="domain" description="Calponin-homology (CH)" evidence="11">
    <location>
        <begin position="39"/>
        <end position="145"/>
    </location>
</feature>
<evidence type="ECO:0000256" key="8">
    <source>
        <dbReference type="ARBA" id="ARBA00023212"/>
    </source>
</evidence>
<dbReference type="InterPro" id="IPR013783">
    <property type="entry name" value="Ig-like_fold"/>
</dbReference>
<dbReference type="FunFam" id="2.60.40.10:FF:000122">
    <property type="entry name" value="filamin-C isoform X2"/>
    <property type="match status" value="1"/>
</dbReference>
<dbReference type="FunFam" id="2.60.40.10:FF:000079">
    <property type="entry name" value="Filamin-B isoform C"/>
    <property type="match status" value="1"/>
</dbReference>
<sequence>TCALRRRRWAGGAGDLEGDPAAAMPVTEKDLAEDAPWKRIQQNTFTRWCNEHLRCVNKRIGNLQFDLSDGLRLIALLEVLSQKRMYRKYHQRPTFRQMQLENVSVALEFLEKENIKLVSIDSKAIVDGNLKLILGLVWTLILHYSISMPVWEDEGDDDAKKQTPKQRLLGWIQNKIPYLPITNFNQNWQDGKALGALVDSCAPGLCPDWETWDPKKPVDNAREAMQQADDWLGVPQVIAPEEIIHPDVDEHSVMTYLSQFPKAKLKPGAPLKPKLNPKKARAYGRGIEPHGNMVKQPAKFSVDTISAGQGEVLVFVEDPEGNREEAMVTPDNDKNKTYAVQYLPKVTGPHKVTVLFAGQHIAKSPFEVNVDKAQGDASKVTAKGPGLEVTGNIANKPTYFEIYTAGAGVGDIGVEVEDPQGKNPVEVAIEDKGNQVYRCVYKPLQAGPHTIKVAFAGEQIPKSPWGIHVGEACNPNACRASGRGLQPKGVRIRETADFKVDTKAAGSGDIHVAIKGPKGLEELVKQKEYVDGVYAFEYYPVTPGKYIVTISWGGHNIPKSPFEVQVGPEPGPQKVRAWGPGLHEGVVGKSADFVVESIGPEVGSLGFAIEGPSQAKIECDDQNDGSCDVKYWPKEPGEYAVHIMCDDEDIKDSPYMAFIQPASPGFNSDKVKAYGPGLERTGCIVNNPAEFTVDTKEAGSAPLRIYAQDAEGNPIDIQMKSKPDGIYACSYNPTKPIKHTLALTWGGANVPNSPYRVQIGQGSHPQKVKVIGPGVERTGLKANEPTHFTVDCTEAGEGDVSVGIKCDAHVLSEEEQDIDFGIIHNANDTFTVKYTPPAAGRYTVKVLFAGEEIPTSPFRVKVEPSHDASKVKAEGPGLSKTGVENGKPTHFTVFTKGAGKAPLDVQFSGPMAGDAVKDLDIIDNYDYSHTVRYTPVQQGSMNVQVSYGGDPIPRSPFTVGVAAPLDLSKIKVNGLENRVEVGKDQEFLIDSKGAGGQGKLDVNIFSPSKQAVPCLVEAVAGKECSTAKYIPREEGLYLVDVNYDGNPVPGSPYAVEATLPPDPSKVRAYGPGLQGGLVGKPAEFTIDTKGAGTGGLGLTVEGPCEAKIECSDNGDGTCSVSYLPTKPGEYLVNILFEDVHIPGSPFRADVEMPFDASKVVATGPGLERGKVGEAGLLHVDCSEAGPGTLDMEAVSDSGSKADVEVQDNKDGTYAVTYVPLSAGMYTLKMKYGGEPVPNFPARVKVDPAVDTSQVKVFGPGIEGKDVFREATTDFTVDARPLTKTGGDHIKAQIANPSGASTDCLIKDNADGTYAVEFTPYERGPHTVEVTYDDVPVLNSPFRVDVTEGCHPSRVVAQGAGLQEAFTNKPNPFTVVTRGAGIGGLGITVEGPSESKISCKDNKDGSCSAEYIPYVPGDYDVNITYGGEHIPGSPFKVPVKDVVDPYKVKVSGPGLGTAVRAGIPQSFTVDTSKAGVAPLEVTVTAPRGLAEPVNIVDNGDGTHTVAYTPTKEGPYTVAVKYADEEIPRSPFKVKVLPTYDASKVTASGPGLSSHGVPASMPTEFAVDARDAGQGLLSVHVTDQEGKPKRVDVQDNQDGTYAVTYLPDKTGRYSVGIKYGGDDIPLSPYRIRVSPAGDASKLVSCKGPSQPGDEVGFVVDAKSAGKGKVTCTVLTPEGTEVEAEVIENEDGTYDIYYTAAKPGTYVIHVRFGGVDIPNSPFTVMVTEEAYVPDGDMNGLGFKPFDMVIPFAVRKGEITGEVHMPSGKTAPADIVDNKDGTVTVSYAPVEVGLHEMHIKYMGSHIPGDPLQFYVNYPNSGNVTAYGPGLVYGVANKPATFTIVTEDAGEGGLDLAIEGPSKAEISCIDNKDGTCTVTYLPTLPGNYSILVKYNDKHIPGSPFTAKITDDNRKQSQVKLGSAADFLLDINETDLSLLTASIKAPSGRDEPCLLKRLPNNHIGISFIPREVGEHLVSIMKNGSHVPNSPVSIMVVQSEIGDASRARVSGRGLVEGRTFEMCDFIVDTRDAGYGGISLAVEGPSKVDIQTEDLEDGTCRVSYFPTVPGVYIVSTKFADEHIPGSPFTVKISGEGRVKESITRTRRAPSVATVGSLCDLNLKIPVTWFQMAICLERLSRVSHQFIPTFLCVEQKENLRCLETESTCSPLMVSSFPFFLEIDIGDMSARVTSPSGRMTDAEIVEHDKNTYCVRFVPQEMGVHNVDVKYRGQHVPGSPFQFTVGPLGEGGANKVRAGGPGLERAEAGIPAEFSIWTREAGAGGLSIAVEGPSKAEIAFEDHKDGSCGVSYTAQEPGNYEVSIKFNDEHIPESPYLVPVIAPSDDARRLTVMSLQESGLKVNQPASFAIRLNGAKGKIDAKVHSPIGAVEECHVSELEQDKYAVRFIPRENGIHSIDVKFNGSHVVGSPFKVRVGEPGQADSPALVTAYGPGLESGVTGLQSAFTIDTTKAGPGTLAVTIEGPSKVKMDCQEALEGYHVMYTPMAPGNYLIGIKYGGPNHIAGSPFKAKVTGQRLVSPGVSNETSSIMVESVTRSTTDTCYSAIPRSSSDASRVISTGAGLSRAFVGQKNTFSVDCSKAGSNMLLVGVHGPTTPCEEVSVKHLGNQQYGVKYVVKEKGDYILAVKWGEEHIPGSPFHVTVP</sequence>
<evidence type="ECO:0000313" key="13">
    <source>
        <dbReference type="Proteomes" id="UP000472272"/>
    </source>
</evidence>
<feature type="repeat" description="Filamin" evidence="9">
    <location>
        <begin position="1628"/>
        <end position="1723"/>
    </location>
</feature>
<dbReference type="GO" id="GO:0005856">
    <property type="term" value="C:cytoskeleton"/>
    <property type="evidence" value="ECO:0007669"/>
    <property type="project" value="UniProtKB-SubCell"/>
</dbReference>
<dbReference type="FunFam" id="2.60.40.10:FF:000138">
    <property type="entry name" value="filamin-B isoform X1"/>
    <property type="match status" value="1"/>
</dbReference>
<dbReference type="FunFam" id="2.60.40.10:FF:000157">
    <property type="entry name" value="filamin-C isoform X1"/>
    <property type="match status" value="1"/>
</dbReference>
<feature type="repeat" description="Filamin" evidence="9">
    <location>
        <begin position="1246"/>
        <end position="1345"/>
    </location>
</feature>
<dbReference type="InterPro" id="IPR044801">
    <property type="entry name" value="Filamin"/>
</dbReference>
<keyword evidence="7" id="KW-0009">Actin-binding</keyword>
<feature type="region of interest" description="Disordered" evidence="10">
    <location>
        <begin position="867"/>
        <end position="886"/>
    </location>
</feature>
<evidence type="ECO:0000256" key="2">
    <source>
        <dbReference type="ARBA" id="ARBA00009238"/>
    </source>
</evidence>
<dbReference type="FunFam" id="2.60.40.10:FF:000007">
    <property type="entry name" value="Filamin-B isoform C"/>
    <property type="match status" value="3"/>
</dbReference>
<dbReference type="FunFam" id="2.60.40.10:FF:000096">
    <property type="entry name" value="filamin-C isoform X2"/>
    <property type="match status" value="1"/>
</dbReference>
<dbReference type="SUPFAM" id="SSF81296">
    <property type="entry name" value="E set domains"/>
    <property type="match status" value="24"/>
</dbReference>
<dbReference type="FunFam" id="2.60.40.10:FF:000105">
    <property type="entry name" value="filamin-C isoform X1"/>
    <property type="match status" value="1"/>
</dbReference>